<comment type="similarity">
    <text evidence="2">Belongs to the Mediator complex subunit 12 family.</text>
</comment>
<evidence type="ECO:0000256" key="4">
    <source>
        <dbReference type="ARBA" id="ARBA00023163"/>
    </source>
</evidence>
<proteinExistence type="inferred from homology"/>
<dbReference type="PANTHER" id="PTHR46567:SF1">
    <property type="entry name" value="MEDIATOR OF RNA POLYMERASE II TRANSCRIPTION SUBUNIT 12"/>
    <property type="match status" value="1"/>
</dbReference>
<feature type="region of interest" description="Disordered" evidence="6">
    <location>
        <begin position="1925"/>
        <end position="1957"/>
    </location>
</feature>
<dbReference type="GO" id="GO:0016592">
    <property type="term" value="C:mediator complex"/>
    <property type="evidence" value="ECO:0007669"/>
    <property type="project" value="InterPro"/>
</dbReference>
<dbReference type="OrthoDB" id="20828at2759"/>
<dbReference type="InterPro" id="IPR019035">
    <property type="entry name" value="Mediator_Med12"/>
</dbReference>
<evidence type="ECO:0000259" key="7">
    <source>
        <dbReference type="SMART" id="SM01281"/>
    </source>
</evidence>
<dbReference type="EMBL" id="CP097506">
    <property type="protein sequence ID" value="URD97130.1"/>
    <property type="molecule type" value="Genomic_DNA"/>
</dbReference>
<protein>
    <submittedName>
        <fullName evidence="8">Transcription mediator complex subunit Med12</fullName>
    </submittedName>
</protein>
<evidence type="ECO:0000256" key="5">
    <source>
        <dbReference type="ARBA" id="ARBA00023242"/>
    </source>
</evidence>
<keyword evidence="4" id="KW-0804">Transcription</keyword>
<feature type="domain" description="Mediator complex subunit Med12" evidence="7">
    <location>
        <begin position="171"/>
        <end position="232"/>
    </location>
</feature>
<dbReference type="PANTHER" id="PTHR46567">
    <property type="entry name" value="MEDIATOR OF RNA POLYMERASE II TRANSCRIPTION SUBUNIT 12"/>
    <property type="match status" value="1"/>
</dbReference>
<keyword evidence="5" id="KW-0539">Nucleus</keyword>
<accession>A0A9E7FK06</accession>
<comment type="subcellular location">
    <subcellularLocation>
        <location evidence="1">Nucleus</location>
    </subcellularLocation>
</comment>
<organism evidence="8 9">
    <name type="scientific">Musa troglodytarum</name>
    <name type="common">fe'i banana</name>
    <dbReference type="NCBI Taxonomy" id="320322"/>
    <lineage>
        <taxon>Eukaryota</taxon>
        <taxon>Viridiplantae</taxon>
        <taxon>Streptophyta</taxon>
        <taxon>Embryophyta</taxon>
        <taxon>Tracheophyta</taxon>
        <taxon>Spermatophyta</taxon>
        <taxon>Magnoliopsida</taxon>
        <taxon>Liliopsida</taxon>
        <taxon>Zingiberales</taxon>
        <taxon>Musaceae</taxon>
        <taxon>Musa</taxon>
    </lineage>
</organism>
<evidence type="ECO:0000313" key="9">
    <source>
        <dbReference type="Proteomes" id="UP001055439"/>
    </source>
</evidence>
<evidence type="ECO:0000256" key="1">
    <source>
        <dbReference type="ARBA" id="ARBA00004123"/>
    </source>
</evidence>
<dbReference type="Proteomes" id="UP001055439">
    <property type="component" value="Chromosome 4"/>
</dbReference>
<dbReference type="SMART" id="SM01281">
    <property type="entry name" value="Med12"/>
    <property type="match status" value="1"/>
</dbReference>
<feature type="compositionally biased region" description="Polar residues" evidence="6">
    <location>
        <begin position="1925"/>
        <end position="1940"/>
    </location>
</feature>
<dbReference type="GO" id="GO:0006357">
    <property type="term" value="P:regulation of transcription by RNA polymerase II"/>
    <property type="evidence" value="ECO:0007669"/>
    <property type="project" value="InterPro"/>
</dbReference>
<evidence type="ECO:0000256" key="6">
    <source>
        <dbReference type="SAM" id="MobiDB-lite"/>
    </source>
</evidence>
<dbReference type="Pfam" id="PF09497">
    <property type="entry name" value="Med12"/>
    <property type="match status" value="1"/>
</dbReference>
<evidence type="ECO:0000313" key="8">
    <source>
        <dbReference type="EMBL" id="URD97130.1"/>
    </source>
</evidence>
<keyword evidence="9" id="KW-1185">Reference proteome</keyword>
<reference evidence="8" key="1">
    <citation type="submission" date="2022-05" db="EMBL/GenBank/DDBJ databases">
        <title>The Musa troglodytarum L. genome provides insights into the mechanism of non-climacteric behaviour and enrichment of carotenoids.</title>
        <authorList>
            <person name="Wang J."/>
        </authorList>
    </citation>
    <scope>NUCLEOTIDE SEQUENCE</scope>
    <source>
        <tissue evidence="8">Leaf</tissue>
    </source>
</reference>
<name>A0A9E7FK06_9LILI</name>
<evidence type="ECO:0000256" key="3">
    <source>
        <dbReference type="ARBA" id="ARBA00023015"/>
    </source>
</evidence>
<gene>
    <name evidence="8" type="ORF">MUK42_30227</name>
</gene>
<sequence>MLDAGCWELLGQMQRHSAVSCGNGVSNNAVNGASSRDSARVESSFSASNFSLNLRRQSQLAPYKIKCDKEPLNCRLGPPDFYPQTPNCPEETLTREYLQTGYKETIEGIEEAREIALCQGSSFSKPEYIVKCKEALRKRLRAINESRALKRKAGQVYGVPISGPLVTKAGAFPEQRASNEDSRRKWIEALSQQHKRLRSLAEHVPHGYRRKALFEVLIRYNVPLLRATWFIKVTYLNQVRLASSSISSGAPDKAQFARSDLWSKDVVEYLQQLLDEIFPKDGSNVPILVRNQSPQNTMAISYHAPQKNESFSSDAEEPSLHFKWWYMFRLVQWHLAEGLLLPSPIIELIFNQIQEKESPEVLELLFPVLFDVIESIALSQTYIRMFVELFVRRIHDLSSNCSSSVDTSQKSFLVDAMVEIVRYFVIVVSDTFVALDCFPLPSCVVPDLRCRNAFLKLRDSANKVQFDTEDAYLRYLSCGYVTSSIQERASNLSKNVNPILQAHGAAEVLQVLDKALMTGDVILAYNSLFEYFSDVATEERWIEEVSPCLRSSLKWIGTIDSSVICSIFFLCEWATCNYRDFRTSMPHNLKLTGRNDLSQIYFAVLLLKLKMENLYDFAQSRDGNVLALGTNRKTTSDNDSLLDGTAVENAFVLRNNLSSIHCRKSRRDIFQSPGLLHDVIVCWLDQHEIGKAGSFRGVENFLLELISNGIFYPPAYVRQLIVSGIMDKNENSLDLEKQRRHRRILQRLPGSCLFDVLEESRIAEVPLLHEIVHAYSSERQLLLRGFLSSKSNHLNSRGDICSMFSLQKDTDHSSSLGDGNHGQMKGQVTEMKALLSCFLHFPHPFAMPNETSADESQGILKSTIDSLERKADLTEGTSGCEECRKGKRKKLIDDRISALQGFSFNHSDDEDNWWAKKGAKVQESLKVELPSKLTKQTSRGRQKTVRKTQSLAQLAATRIESSLGASTSHVCDNKASCPHHRSVTEGEVPKDVNRMISGRRSDIGKALKQLRLLERRSISIWLLKSIRQLVGGNEKTPKASNFTDVYSAPVPDDRNTVRWRLGEDELLSILYILDISGDLLSAVKFLIWLLPKVLCGSRTIVQGVRNSMLPKNRDQVCQVGEAFLLSSLQRYENVLRAADVLPEVLTALVQRSLTMMASNGRPSGAVTFAYARYLLKKYKNVTNVLRWEKKFRATCDQRLLAELETGRSVDDEFMFFSGVPTGITETDEHIRQKINARMSRTGTNMKELVQRHVEDAVHYFYGKERKFSAVTTPRNHSLEKWDDSYQIAHDIVLGLVDCIRQNGGATPDGDPAVVASAVSAIVGSIGLAIAKLPDSTASSNYQSFSSSLNPLNCFRHILQIHIFSLCLLKEALGNRLSHVFEIALAAEASSAISAAFAPGKAHRNQFQLSSEIHDMYQDHSNDLLNSSTKLIVGRTAKAAAAVSALVIGAIVHGVSSLDRMITAFRLKEGLDVLQFIRSARSSSNGISRSIGTMKLDHCIDVYVHWFRLLVGNCRTVFDGLVAEMLGESYIVALSRLQRVLSLSVAFSPAYSIFAMVIWRPYIFNSNIATHEDFQLYRSFLVAIGDAIRHKPFRDLFFRNTHGFYDILATDSGDSEFAAMLESHNPDKHLKTMAFVPLRARLFLNTLIDCKMPAFSVMREDGTWVAGPAEPRSYSEVEGKLLDQLMHVLDTLQPAKFHWQWVELRLLLNEQALIEKFETHSMSFTEAIRSLSPSAENFVLSESEKKFTEIILSRIIVRPEAAPLYSEVVHLLGKLLQESLVMDTKWILAGPDVLLGRKSIRQQLIFVAQRKGFPIKARFWKPWGWSSSLSDATTSRGDKRKFEAISVEEGEVVEESIDIKMLSKVIHNMDAEGISPSQQHKTEKALAELILPCIDRSSTELRNLFANELIKQMGAIDQQINTVTPNGFKSSLNPEASSNKGNSRKGIRGGSPVLGRRPIDSVPPSAAALKISLSLRLQFLLRLLPIIYEDRNMRQMLAPIILRLLGKRLVYEDADVCLSTIHMDPLKRELDSPVEASLLDHSSDSLFERLLAVLHGLLSSHKASWLKSKSVTKSAVKSPRDISAFDREAAENLQNDLDRMELPASIRWRIQTAMPFLSPSLWFSAPCHLPVLPSVALTSLQPSNLNPGPHQRIIPAWTYNFPGKSKSSALQDMDIEIDPWTLLEDGTNSGSASNNSSNMGSTNGDNSNLKACCWLKGTVRVRRTDLTYIGPLDEDS</sequence>
<keyword evidence="3" id="KW-0805">Transcription regulation</keyword>
<evidence type="ECO:0000256" key="2">
    <source>
        <dbReference type="ARBA" id="ARBA00010289"/>
    </source>
</evidence>
<dbReference type="GO" id="GO:0003712">
    <property type="term" value="F:transcription coregulator activity"/>
    <property type="evidence" value="ECO:0007669"/>
    <property type="project" value="InterPro"/>
</dbReference>